<evidence type="ECO:0000313" key="9">
    <source>
        <dbReference type="Proteomes" id="UP001484239"/>
    </source>
</evidence>
<evidence type="ECO:0000256" key="2">
    <source>
        <dbReference type="ARBA" id="ARBA00022857"/>
    </source>
</evidence>
<feature type="domain" description="Pyrroline-5-carboxylate reductase catalytic N-terminal" evidence="6">
    <location>
        <begin position="8"/>
        <end position="100"/>
    </location>
</feature>
<dbReference type="SUPFAM" id="SSF51735">
    <property type="entry name" value="NAD(P)-binding Rossmann-fold domains"/>
    <property type="match status" value="1"/>
</dbReference>
<keyword evidence="2 4" id="KW-0521">NADP</keyword>
<comment type="pathway">
    <text evidence="4">Amino-acid biosynthesis; L-proline biosynthesis; L-proline from L-glutamate 5-semialdehyde: step 1/1.</text>
</comment>
<comment type="function">
    <text evidence="4">Catalyzes the reduction of 1-pyrroline-5-carboxylate (PCA) to L-proline.</text>
</comment>
<dbReference type="NCBIfam" id="TIGR00112">
    <property type="entry name" value="proC"/>
    <property type="match status" value="1"/>
</dbReference>
<reference evidence="8 9" key="1">
    <citation type="submission" date="2024-02" db="EMBL/GenBank/DDBJ databases">
        <title>A novel Gemmatimonadota bacterium.</title>
        <authorList>
            <person name="Du Z.-J."/>
            <person name="Ye Y.-Q."/>
        </authorList>
    </citation>
    <scope>NUCLEOTIDE SEQUENCE [LARGE SCALE GENOMIC DNA]</scope>
    <source>
        <strain evidence="8 9">DH-20</strain>
    </source>
</reference>
<keyword evidence="4" id="KW-0641">Proline biosynthesis</keyword>
<dbReference type="SUPFAM" id="SSF48179">
    <property type="entry name" value="6-phosphogluconate dehydrogenase C-terminal domain-like"/>
    <property type="match status" value="1"/>
</dbReference>
<dbReference type="EMBL" id="JBBHLI010000001">
    <property type="protein sequence ID" value="MEK9499582.1"/>
    <property type="molecule type" value="Genomic_DNA"/>
</dbReference>
<dbReference type="InterPro" id="IPR029036">
    <property type="entry name" value="P5CR_dimer"/>
</dbReference>
<dbReference type="HAMAP" id="MF_01925">
    <property type="entry name" value="P5C_reductase"/>
    <property type="match status" value="1"/>
</dbReference>
<dbReference type="RefSeq" id="WP_405276409.1">
    <property type="nucleotide sequence ID" value="NZ_CP144380.1"/>
</dbReference>
<evidence type="ECO:0000256" key="4">
    <source>
        <dbReference type="HAMAP-Rule" id="MF_01925"/>
    </source>
</evidence>
<evidence type="ECO:0000259" key="7">
    <source>
        <dbReference type="Pfam" id="PF14748"/>
    </source>
</evidence>
<dbReference type="Gene3D" id="3.40.50.720">
    <property type="entry name" value="NAD(P)-binding Rossmann-like Domain"/>
    <property type="match status" value="1"/>
</dbReference>
<dbReference type="GO" id="GO:0004735">
    <property type="term" value="F:pyrroline-5-carboxylate reductase activity"/>
    <property type="evidence" value="ECO:0007669"/>
    <property type="project" value="UniProtKB-EC"/>
</dbReference>
<sequence length="268" mass="27176">MSSAPPRRVAVLGGGHLGAALARGWAASGLVTAADITITRRHRSKLDSLAGEGFGVGTDNAAAVSEADVVIVAVQPAQVEGVLRDIAPVLGARPLISVATGVSLAALRAPLGPDAVVARAMPNTAVEAGSSMTCLAGDDRSGPALEAAESLFAGVGRALVIDEDMMTPATALCACGIAFFLRTIRAAAQGGTEIGFHSEEALLLAAQTARGAADLILTTRSHPESEIDRVATPRGCTIAGLNELEHRGFSSAMIRGILKASERAGELL</sequence>
<evidence type="ECO:0000259" key="6">
    <source>
        <dbReference type="Pfam" id="PF03807"/>
    </source>
</evidence>
<dbReference type="InterPro" id="IPR028939">
    <property type="entry name" value="P5C_Rdtase_cat_N"/>
</dbReference>
<comment type="subcellular location">
    <subcellularLocation>
        <location evidence="4">Cytoplasm</location>
    </subcellularLocation>
</comment>
<dbReference type="EC" id="1.5.1.2" evidence="4 5"/>
<gene>
    <name evidence="4 8" type="primary">proC</name>
    <name evidence="8" type="ORF">WI372_01130</name>
</gene>
<dbReference type="InterPro" id="IPR008927">
    <property type="entry name" value="6-PGluconate_DH-like_C_sf"/>
</dbReference>
<keyword evidence="4" id="KW-0028">Amino-acid biosynthesis</keyword>
<comment type="catalytic activity">
    <reaction evidence="4">
        <text>L-proline + NAD(+) = (S)-1-pyrroline-5-carboxylate + NADH + 2 H(+)</text>
        <dbReference type="Rhea" id="RHEA:14105"/>
        <dbReference type="ChEBI" id="CHEBI:15378"/>
        <dbReference type="ChEBI" id="CHEBI:17388"/>
        <dbReference type="ChEBI" id="CHEBI:57540"/>
        <dbReference type="ChEBI" id="CHEBI:57945"/>
        <dbReference type="ChEBI" id="CHEBI:60039"/>
        <dbReference type="EC" id="1.5.1.2"/>
    </reaction>
</comment>
<evidence type="ECO:0000313" key="8">
    <source>
        <dbReference type="EMBL" id="MEK9499582.1"/>
    </source>
</evidence>
<evidence type="ECO:0000256" key="3">
    <source>
        <dbReference type="ARBA" id="ARBA00023002"/>
    </source>
</evidence>
<keyword evidence="9" id="KW-1185">Reference proteome</keyword>
<protein>
    <recommendedName>
        <fullName evidence="4 5">Pyrroline-5-carboxylate reductase</fullName>
        <shortName evidence="4">P5C reductase</shortName>
        <shortName evidence="4">P5CR</shortName>
        <ecNumber evidence="4 5">1.5.1.2</ecNumber>
    </recommendedName>
    <alternativeName>
        <fullName evidence="4">PCA reductase</fullName>
    </alternativeName>
</protein>
<dbReference type="Pfam" id="PF14748">
    <property type="entry name" value="P5CR_dimer"/>
    <property type="match status" value="1"/>
</dbReference>
<dbReference type="Pfam" id="PF03807">
    <property type="entry name" value="F420_oxidored"/>
    <property type="match status" value="1"/>
</dbReference>
<comment type="catalytic activity">
    <reaction evidence="4">
        <text>L-proline + NADP(+) = (S)-1-pyrroline-5-carboxylate + NADPH + 2 H(+)</text>
        <dbReference type="Rhea" id="RHEA:14109"/>
        <dbReference type="ChEBI" id="CHEBI:15378"/>
        <dbReference type="ChEBI" id="CHEBI:17388"/>
        <dbReference type="ChEBI" id="CHEBI:57783"/>
        <dbReference type="ChEBI" id="CHEBI:58349"/>
        <dbReference type="ChEBI" id="CHEBI:60039"/>
        <dbReference type="EC" id="1.5.1.2"/>
    </reaction>
</comment>
<name>A0ABU9E671_9BACT</name>
<keyword evidence="3 4" id="KW-0560">Oxidoreductase</keyword>
<dbReference type="PANTHER" id="PTHR11645">
    <property type="entry name" value="PYRROLINE-5-CARBOXYLATE REDUCTASE"/>
    <property type="match status" value="1"/>
</dbReference>
<dbReference type="InterPro" id="IPR036291">
    <property type="entry name" value="NAD(P)-bd_dom_sf"/>
</dbReference>
<organism evidence="8 9">
    <name type="scientific">Gaopeijia maritima</name>
    <dbReference type="NCBI Taxonomy" id="3119007"/>
    <lineage>
        <taxon>Bacteria</taxon>
        <taxon>Pseudomonadati</taxon>
        <taxon>Gemmatimonadota</taxon>
        <taxon>Longimicrobiia</taxon>
        <taxon>Gaopeijiales</taxon>
        <taxon>Gaopeijiaceae</taxon>
        <taxon>Gaopeijia</taxon>
    </lineage>
</organism>
<dbReference type="InterPro" id="IPR000304">
    <property type="entry name" value="Pyrroline-COOH_reductase"/>
</dbReference>
<dbReference type="PANTHER" id="PTHR11645:SF0">
    <property type="entry name" value="PYRROLINE-5-CARBOXYLATE REDUCTASE 3"/>
    <property type="match status" value="1"/>
</dbReference>
<dbReference type="PIRSF" id="PIRSF000193">
    <property type="entry name" value="Pyrrol-5-carb_rd"/>
    <property type="match status" value="1"/>
</dbReference>
<dbReference type="Proteomes" id="UP001484239">
    <property type="component" value="Unassembled WGS sequence"/>
</dbReference>
<evidence type="ECO:0000256" key="5">
    <source>
        <dbReference type="NCBIfam" id="TIGR00112"/>
    </source>
</evidence>
<evidence type="ECO:0000256" key="1">
    <source>
        <dbReference type="ARBA" id="ARBA00005525"/>
    </source>
</evidence>
<keyword evidence="4" id="KW-0963">Cytoplasm</keyword>
<proteinExistence type="inferred from homology"/>
<comment type="caution">
    <text evidence="8">The sequence shown here is derived from an EMBL/GenBank/DDBJ whole genome shotgun (WGS) entry which is preliminary data.</text>
</comment>
<dbReference type="Gene3D" id="1.10.3730.10">
    <property type="entry name" value="ProC C-terminal domain-like"/>
    <property type="match status" value="1"/>
</dbReference>
<comment type="similarity">
    <text evidence="1 4">Belongs to the pyrroline-5-carboxylate reductase family.</text>
</comment>
<accession>A0ABU9E671</accession>
<feature type="domain" description="Pyrroline-5-carboxylate reductase dimerisation" evidence="7">
    <location>
        <begin position="163"/>
        <end position="267"/>
    </location>
</feature>